<feature type="short sequence motif" description="DGA/G" evidence="6">
    <location>
        <begin position="701"/>
        <end position="703"/>
    </location>
</feature>
<name>A0A9W9Q0E2_9EURO</name>
<keyword evidence="6" id="KW-0378">Hydrolase</keyword>
<keyword evidence="4 6" id="KW-0443">Lipid metabolism</keyword>
<dbReference type="PROSITE" id="PS50089">
    <property type="entry name" value="ZF_RING_2"/>
    <property type="match status" value="1"/>
</dbReference>
<keyword evidence="3" id="KW-0862">Zinc</keyword>
<dbReference type="GO" id="GO:0008270">
    <property type="term" value="F:zinc ion binding"/>
    <property type="evidence" value="ECO:0007669"/>
    <property type="project" value="UniProtKB-KW"/>
</dbReference>
<sequence length="988" mass="109791">MVITSLLKDSETVGRVGKHTRLPRDDCNSVPMAVWLDLTPNTTGWSLVDTGRLNEVVHGMYHPRTQYPSVVYFSGNGNRLHALRALFPHNNITRNGPSGLCRLHVSTGTASTENPLLFAEGNLFTHSSLGDSKSTRTAAEKSRECRIQGSESFSAANISSHVVARAILPWTNILCLFVDTVAELKGARRLLDIQRDEYTIGLQPLPHLMRVIIVTTGNRDCDIGKGDRSLMQHQEVKEFSSDVQFLDLRHRSGLSSTAAFEPLRRIVLDEIQTNNAARMDRGTLWSAWHLNQLWNHSIQSVAKEQKSRMDCLQVARKYHSIGASFRQHLVEYMTIVSQGSCSMTEISRFMASAFFMSAYPPGMHCFDPETVFCSLYGADCLDAWIHNRAVEPSIGVRETLKQFKKLFAALSETNSSANVRKEVSTGFCRVYSGLRSTTTCFSCMCRQPEHMLRCGHAICDVCVVIYGRISLKTEYHTDLTSCPLCGQSIDMTVRRLPPTKGPMVISLDGGGVRGLMTLGLLRALDKRLGGHISLPQVFDLWVGTSVGSLCPIDLVFNGSSVEQSFQKFPDLARKVFNSVNTSKKASAILTLAKWMKYLAGYISDSFYDSEKLESTLRAAMDPTRKMFDVSLPGYAGCRVAITTSQTTDGKVCVFANYRGVGRREGKCSYRFIVPKDANDTHFLWEIYFQAKTLPGLGSFQDGGLVANNPGAIALAESANIWPRKWPDLFLSVGTGSGVSNLGLQVPFQKILTNRAIARSVRAAMFSGSMDGEQGFHDFLNCIPANMQLAIFRLDHPYPGPLPRLNEVEKLDQMESIPYNVPDVLVRAVLATAFFFELDQQPIRNHRSLYCEGSILCSRSQAQGLLSSVTAEFPGARFQSDQGSHLGSVKEHDGCHACGYFRKKVSFSLTSLEQIFSIAIVGSTSHHNIGGFPKSIQDLLDEQLADAHFGTPDHVVGHWPPNRACYCNRQKKRRVQFIEPGLKFKRRRL</sequence>
<accession>A0A9W9Q0E2</accession>
<dbReference type="OrthoDB" id="194358at2759"/>
<dbReference type="Proteomes" id="UP001147746">
    <property type="component" value="Unassembled WGS sequence"/>
</dbReference>
<keyword evidence="2 5" id="KW-0863">Zinc-finger</keyword>
<reference evidence="9" key="2">
    <citation type="journal article" date="2023" name="IMA Fungus">
        <title>Comparative genomic study of the Penicillium genus elucidates a diverse pangenome and 15 lateral gene transfer events.</title>
        <authorList>
            <person name="Petersen C."/>
            <person name="Sorensen T."/>
            <person name="Nielsen M.R."/>
            <person name="Sondergaard T.E."/>
            <person name="Sorensen J.L."/>
            <person name="Fitzpatrick D.A."/>
            <person name="Frisvad J.C."/>
            <person name="Nielsen K.L."/>
        </authorList>
    </citation>
    <scope>NUCLEOTIDE SEQUENCE</scope>
    <source>
        <strain evidence="9">IBT 21472</strain>
    </source>
</reference>
<dbReference type="GO" id="GO:0046486">
    <property type="term" value="P:glycerolipid metabolic process"/>
    <property type="evidence" value="ECO:0007669"/>
    <property type="project" value="UniProtKB-ARBA"/>
</dbReference>
<evidence type="ECO:0000256" key="1">
    <source>
        <dbReference type="ARBA" id="ARBA00022723"/>
    </source>
</evidence>
<evidence type="ECO:0000256" key="3">
    <source>
        <dbReference type="ARBA" id="ARBA00022833"/>
    </source>
</evidence>
<evidence type="ECO:0000256" key="5">
    <source>
        <dbReference type="PROSITE-ProRule" id="PRU00175"/>
    </source>
</evidence>
<dbReference type="InterPro" id="IPR017907">
    <property type="entry name" value="Znf_RING_CS"/>
</dbReference>
<dbReference type="Gene3D" id="3.40.1090.10">
    <property type="entry name" value="Cytosolic phospholipase A2 catalytic domain"/>
    <property type="match status" value="1"/>
</dbReference>
<comment type="caution">
    <text evidence="9">The sequence shown here is derived from an EMBL/GenBank/DDBJ whole genome shotgun (WGS) entry which is preliminary data.</text>
</comment>
<dbReference type="CDD" id="cd07199">
    <property type="entry name" value="Pat17_PNPLA8_PNPLA9_like"/>
    <property type="match status" value="1"/>
</dbReference>
<dbReference type="AlphaFoldDB" id="A0A9W9Q0E2"/>
<dbReference type="EMBL" id="JAPZBO010000004">
    <property type="protein sequence ID" value="KAJ5318575.1"/>
    <property type="molecule type" value="Genomic_DNA"/>
</dbReference>
<feature type="active site" description="Proton acceptor" evidence="6">
    <location>
        <position position="701"/>
    </location>
</feature>
<dbReference type="PROSITE" id="PS51635">
    <property type="entry name" value="PNPLA"/>
    <property type="match status" value="1"/>
</dbReference>
<feature type="short sequence motif" description="GXSXG" evidence="6">
    <location>
        <begin position="543"/>
        <end position="547"/>
    </location>
</feature>
<keyword evidence="6" id="KW-0442">Lipid degradation</keyword>
<protein>
    <submittedName>
        <fullName evidence="9">Uncharacterized protein</fullName>
    </submittedName>
</protein>
<dbReference type="GO" id="GO:0016042">
    <property type="term" value="P:lipid catabolic process"/>
    <property type="evidence" value="ECO:0007669"/>
    <property type="project" value="UniProtKB-UniRule"/>
</dbReference>
<feature type="active site" description="Nucleophile" evidence="6">
    <location>
        <position position="545"/>
    </location>
</feature>
<dbReference type="PANTHER" id="PTHR24185">
    <property type="entry name" value="CALCIUM-INDEPENDENT PHOSPHOLIPASE A2-GAMMA"/>
    <property type="match status" value="1"/>
</dbReference>
<keyword evidence="10" id="KW-1185">Reference proteome</keyword>
<feature type="domain" description="PNPLA" evidence="8">
    <location>
        <begin position="505"/>
        <end position="714"/>
    </location>
</feature>
<evidence type="ECO:0000313" key="9">
    <source>
        <dbReference type="EMBL" id="KAJ5318575.1"/>
    </source>
</evidence>
<evidence type="ECO:0000313" key="10">
    <source>
        <dbReference type="Proteomes" id="UP001147746"/>
    </source>
</evidence>
<dbReference type="PANTHER" id="PTHR24185:SF8">
    <property type="entry name" value="PNPLA DOMAIN-CONTAINING PROTEIN"/>
    <property type="match status" value="1"/>
</dbReference>
<reference evidence="9" key="1">
    <citation type="submission" date="2022-12" db="EMBL/GenBank/DDBJ databases">
        <authorList>
            <person name="Petersen C."/>
        </authorList>
    </citation>
    <scope>NUCLEOTIDE SEQUENCE</scope>
    <source>
        <strain evidence="9">IBT 21472</strain>
    </source>
</reference>
<dbReference type="SUPFAM" id="SSF52151">
    <property type="entry name" value="FabD/lysophospholipase-like"/>
    <property type="match status" value="1"/>
</dbReference>
<evidence type="ECO:0000259" key="7">
    <source>
        <dbReference type="PROSITE" id="PS50089"/>
    </source>
</evidence>
<dbReference type="PROSITE" id="PS00518">
    <property type="entry name" value="ZF_RING_1"/>
    <property type="match status" value="1"/>
</dbReference>
<organism evidence="9 10">
    <name type="scientific">Penicillium atrosanguineum</name>
    <dbReference type="NCBI Taxonomy" id="1132637"/>
    <lineage>
        <taxon>Eukaryota</taxon>
        <taxon>Fungi</taxon>
        <taxon>Dikarya</taxon>
        <taxon>Ascomycota</taxon>
        <taxon>Pezizomycotina</taxon>
        <taxon>Eurotiomycetes</taxon>
        <taxon>Eurotiomycetidae</taxon>
        <taxon>Eurotiales</taxon>
        <taxon>Aspergillaceae</taxon>
        <taxon>Penicillium</taxon>
    </lineage>
</organism>
<evidence type="ECO:0000256" key="6">
    <source>
        <dbReference type="PROSITE-ProRule" id="PRU01161"/>
    </source>
</evidence>
<keyword evidence="1" id="KW-0479">Metal-binding</keyword>
<dbReference type="SUPFAM" id="SSF57850">
    <property type="entry name" value="RING/U-box"/>
    <property type="match status" value="1"/>
</dbReference>
<feature type="domain" description="RING-type" evidence="7">
    <location>
        <begin position="440"/>
        <end position="485"/>
    </location>
</feature>
<dbReference type="GO" id="GO:0047499">
    <property type="term" value="F:calcium-independent phospholipase A2 activity"/>
    <property type="evidence" value="ECO:0007669"/>
    <property type="project" value="TreeGrafter"/>
</dbReference>
<dbReference type="Pfam" id="PF01734">
    <property type="entry name" value="Patatin"/>
    <property type="match status" value="1"/>
</dbReference>
<evidence type="ECO:0000256" key="2">
    <source>
        <dbReference type="ARBA" id="ARBA00022771"/>
    </source>
</evidence>
<dbReference type="GO" id="GO:0019369">
    <property type="term" value="P:arachidonate metabolic process"/>
    <property type="evidence" value="ECO:0007669"/>
    <property type="project" value="TreeGrafter"/>
</dbReference>
<evidence type="ECO:0000259" key="8">
    <source>
        <dbReference type="PROSITE" id="PS51635"/>
    </source>
</evidence>
<dbReference type="InterPro" id="IPR016035">
    <property type="entry name" value="Acyl_Trfase/lysoPLipase"/>
</dbReference>
<feature type="short sequence motif" description="GXGXXG" evidence="6">
    <location>
        <begin position="509"/>
        <end position="514"/>
    </location>
</feature>
<dbReference type="GO" id="GO:0016020">
    <property type="term" value="C:membrane"/>
    <property type="evidence" value="ECO:0007669"/>
    <property type="project" value="TreeGrafter"/>
</dbReference>
<dbReference type="InterPro" id="IPR001841">
    <property type="entry name" value="Znf_RING"/>
</dbReference>
<evidence type="ECO:0000256" key="4">
    <source>
        <dbReference type="ARBA" id="ARBA00023098"/>
    </source>
</evidence>
<dbReference type="InterPro" id="IPR002641">
    <property type="entry name" value="PNPLA_dom"/>
</dbReference>
<proteinExistence type="predicted"/>
<gene>
    <name evidence="9" type="ORF">N7476_004995</name>
</gene>